<proteinExistence type="predicted"/>
<protein>
    <submittedName>
        <fullName evidence="2">Uncharacterized protein</fullName>
    </submittedName>
</protein>
<reference evidence="2 3" key="1">
    <citation type="submission" date="2019-10" db="EMBL/GenBank/DDBJ databases">
        <title>Streptomyces sp. nov., a novel actinobacterium isolated from alkaline environment.</title>
        <authorList>
            <person name="Golinska P."/>
        </authorList>
    </citation>
    <scope>NUCLEOTIDE SEQUENCE [LARGE SCALE GENOMIC DNA]</scope>
    <source>
        <strain evidence="2 3">OF1</strain>
    </source>
</reference>
<comment type="caution">
    <text evidence="2">The sequence shown here is derived from an EMBL/GenBank/DDBJ whole genome shotgun (WGS) entry which is preliminary data.</text>
</comment>
<reference evidence="1" key="3">
    <citation type="journal article" name="Syst. Appl. Microbiol.">
        <title>Streptomyces alkaliterrae sp. nov., isolated from an alkaline soil, and emended descriptions of Streptomyces alkaliphilus, Streptomyces calidiresistens and Streptomyces durbertensis.</title>
        <authorList>
            <person name="Swiecimska M."/>
            <person name="Golinska P."/>
            <person name="Nouioui I."/>
            <person name="Wypij M."/>
            <person name="Rai M."/>
            <person name="Sangal V."/>
            <person name="Goodfellow M."/>
        </authorList>
    </citation>
    <scope>NUCLEOTIDE SEQUENCE</scope>
    <source>
        <strain evidence="1">OF3</strain>
    </source>
</reference>
<reference evidence="4" key="2">
    <citation type="submission" date="2020-05" db="EMBL/GenBank/DDBJ databases">
        <title>Classification of alakaliphilic streptomycetes isolated from an alkaline soil next to Lonar Crater, India and a proposal for the recognition of Streptomyces alkaliterrae sp. nov.</title>
        <authorList>
            <person name="Golinska P."/>
        </authorList>
    </citation>
    <scope>NUCLEOTIDE SEQUENCE [LARGE SCALE GENOMIC DNA]</scope>
    <source>
        <strain evidence="4">OF3</strain>
    </source>
</reference>
<evidence type="ECO:0000313" key="4">
    <source>
        <dbReference type="Proteomes" id="UP000525686"/>
    </source>
</evidence>
<dbReference type="InterPro" id="IPR036410">
    <property type="entry name" value="HSP_DnaJ_Cys-rich_dom_sf"/>
</dbReference>
<evidence type="ECO:0000313" key="1">
    <source>
        <dbReference type="EMBL" id="MBB1256899.1"/>
    </source>
</evidence>
<accession>A0A5P0YYB8</accession>
<dbReference type="AlphaFoldDB" id="A0A5P0YYB8"/>
<dbReference type="Proteomes" id="UP000320857">
    <property type="component" value="Unassembled WGS sequence"/>
</dbReference>
<dbReference type="SUPFAM" id="SSF57938">
    <property type="entry name" value="DnaJ/Hsp40 cysteine-rich domain"/>
    <property type="match status" value="1"/>
</dbReference>
<name>A0A5P0YYB8_9ACTN</name>
<keyword evidence="3" id="KW-1185">Reference proteome</keyword>
<dbReference type="EMBL" id="VJYK02000506">
    <property type="protein sequence ID" value="MQS05283.1"/>
    <property type="molecule type" value="Genomic_DNA"/>
</dbReference>
<sequence length="73" mass="7937">MSSNPEHPAGPICQWCHGSGVITRVLAYVPGPDPFRGPAESLARAGQCKHCQGTGVYDSPLDPTLEHWRRDPQ</sequence>
<evidence type="ECO:0000313" key="3">
    <source>
        <dbReference type="Proteomes" id="UP000320857"/>
    </source>
</evidence>
<dbReference type="Proteomes" id="UP000525686">
    <property type="component" value="Unassembled WGS sequence"/>
</dbReference>
<organism evidence="2 3">
    <name type="scientific">Streptomyces alkaliterrae</name>
    <dbReference type="NCBI Taxonomy" id="2213162"/>
    <lineage>
        <taxon>Bacteria</taxon>
        <taxon>Bacillati</taxon>
        <taxon>Actinomycetota</taxon>
        <taxon>Actinomycetes</taxon>
        <taxon>Kitasatosporales</taxon>
        <taxon>Streptomycetaceae</taxon>
        <taxon>Streptomyces</taxon>
    </lineage>
</organism>
<dbReference type="EMBL" id="JABJWZ010000500">
    <property type="protein sequence ID" value="MBB1256899.1"/>
    <property type="molecule type" value="Genomic_DNA"/>
</dbReference>
<evidence type="ECO:0000313" key="2">
    <source>
        <dbReference type="EMBL" id="MQS05283.1"/>
    </source>
</evidence>
<gene>
    <name evidence="2" type="ORF">FNX44_026305</name>
    <name evidence="1" type="ORF">H3146_26680</name>
</gene>